<dbReference type="PANTHER" id="PTHR17695">
    <property type="entry name" value="SMALL SUBUNIT PROCESSOME COMPONENT 20 HOMOLOG"/>
    <property type="match status" value="1"/>
</dbReference>
<dbReference type="PANTHER" id="PTHR17695:SF11">
    <property type="entry name" value="SMALL SUBUNIT PROCESSOME COMPONENT 20 HOMOLOG"/>
    <property type="match status" value="1"/>
</dbReference>
<dbReference type="RefSeq" id="XP_018860527.1">
    <property type="nucleotide sequence ID" value="XM_019004982.2"/>
</dbReference>
<dbReference type="Pfam" id="PF23099">
    <property type="entry name" value="UTP20_C"/>
    <property type="match status" value="1"/>
</dbReference>
<reference evidence="3 4" key="1">
    <citation type="submission" date="2025-04" db="UniProtKB">
        <authorList>
            <consortium name="RefSeq"/>
        </authorList>
    </citation>
    <scope>IDENTIFICATION</scope>
    <source>
        <tissue evidence="3 4">Leaves</tissue>
    </source>
</reference>
<dbReference type="STRING" id="51240.A0A2I4HWM8"/>
<keyword evidence="2" id="KW-1185">Reference proteome</keyword>
<organism evidence="2 3">
    <name type="scientific">Juglans regia</name>
    <name type="common">English walnut</name>
    <dbReference type="NCBI Taxonomy" id="51240"/>
    <lineage>
        <taxon>Eukaryota</taxon>
        <taxon>Viridiplantae</taxon>
        <taxon>Streptophyta</taxon>
        <taxon>Embryophyta</taxon>
        <taxon>Tracheophyta</taxon>
        <taxon>Spermatophyta</taxon>
        <taxon>Magnoliopsida</taxon>
        <taxon>eudicotyledons</taxon>
        <taxon>Gunneridae</taxon>
        <taxon>Pentapetalae</taxon>
        <taxon>rosids</taxon>
        <taxon>fabids</taxon>
        <taxon>Fagales</taxon>
        <taxon>Juglandaceae</taxon>
        <taxon>Juglans</taxon>
    </lineage>
</organism>
<protein>
    <submittedName>
        <fullName evidence="3 4">Small subunit processome component 20 homolog isoform X1</fullName>
    </submittedName>
</protein>
<evidence type="ECO:0000313" key="3">
    <source>
        <dbReference type="RefSeq" id="XP_018860527.1"/>
    </source>
</evidence>
<dbReference type="KEGG" id="jre:109022156"/>
<evidence type="ECO:0000313" key="4">
    <source>
        <dbReference type="RefSeq" id="XP_035546348.1"/>
    </source>
</evidence>
<proteinExistence type="predicted"/>
<dbReference type="InterPro" id="IPR057525">
    <property type="entry name" value="UTP20_C"/>
</dbReference>
<dbReference type="InterPro" id="IPR052575">
    <property type="entry name" value="SSU_processome_comp_20"/>
</dbReference>
<feature type="domain" description="U3 small nucleolar RNA-associated protein 20 C-terminal" evidence="1">
    <location>
        <begin position="136"/>
        <end position="253"/>
    </location>
</feature>
<dbReference type="OrthoDB" id="360653at2759"/>
<dbReference type="RefSeq" id="XP_035546348.1">
    <property type="nucleotide sequence ID" value="XM_035690455.1"/>
</dbReference>
<dbReference type="GeneID" id="109022156"/>
<evidence type="ECO:0000313" key="2">
    <source>
        <dbReference type="Proteomes" id="UP000235220"/>
    </source>
</evidence>
<dbReference type="Gramene" id="Jr05_09430_p1">
    <property type="protein sequence ID" value="cds.Jr05_09430_p1"/>
    <property type="gene ID" value="Jr05_09430"/>
</dbReference>
<evidence type="ECO:0000259" key="1">
    <source>
        <dbReference type="Pfam" id="PF23099"/>
    </source>
</evidence>
<name>A0A2I4HWM8_JUGRE</name>
<dbReference type="Proteomes" id="UP000235220">
    <property type="component" value="Chromosome 5"/>
</dbReference>
<accession>A0A2I4HWM8</accession>
<dbReference type="AlphaFoldDB" id="A0A2I4HWM8"/>
<gene>
    <name evidence="3 4" type="primary">LOC109022156</name>
</gene>
<sequence>MFLCLSFSEHYSFHVLHILLELFIYLKKNIRAVYVLDSSTYLITQNLVFTICGMKSLMAQMEFWSTLEQHEQVRFLEAFQLLDSRKGKSVFLSLTSGVSYQEDPGQSNDIRHAIVSYLLKRMGKIALQMEAVQMKIIFNCFSKISSQISHDDCLHYVPEILLPLYKVCEGFSGKVIPDDIKQLAEEVRETIKNTVGIQNFVQAYSEIRKNLKAKRDKRRQEEEVMAVVNPMRNAKRKLRIAAKHRANKKRKIMTMKMGRWVHQKQRTM</sequence>